<comment type="caution">
    <text evidence="3">The sequence shown here is derived from an EMBL/GenBank/DDBJ whole genome shotgun (WGS) entry which is preliminary data.</text>
</comment>
<evidence type="ECO:0000256" key="1">
    <source>
        <dbReference type="PROSITE-ProRule" id="PRU00470"/>
    </source>
</evidence>
<dbReference type="InterPro" id="IPR004333">
    <property type="entry name" value="SBP_dom"/>
</dbReference>
<dbReference type="InterPro" id="IPR036893">
    <property type="entry name" value="SBP_sf"/>
</dbReference>
<dbReference type="PANTHER" id="PTHR46148">
    <property type="entry name" value="CHROMO DOMAIN-CONTAINING PROTEIN"/>
    <property type="match status" value="1"/>
</dbReference>
<keyword evidence="1" id="KW-0863">Zinc-finger</keyword>
<dbReference type="SUPFAM" id="SSF103612">
    <property type="entry name" value="SBT domain"/>
    <property type="match status" value="1"/>
</dbReference>
<keyword evidence="1" id="KW-0862">Zinc</keyword>
<dbReference type="GO" id="GO:0003964">
    <property type="term" value="F:RNA-directed DNA polymerase activity"/>
    <property type="evidence" value="ECO:0007669"/>
    <property type="project" value="UniProtKB-KW"/>
</dbReference>
<keyword evidence="1" id="KW-0479">Metal-binding</keyword>
<reference evidence="3" key="1">
    <citation type="journal article" date="2022" name="Int. J. Mol. Sci.">
        <title>Draft Genome of Tanacetum Coccineum: Genomic Comparison of Closely Related Tanacetum-Family Plants.</title>
        <authorList>
            <person name="Yamashiro T."/>
            <person name="Shiraishi A."/>
            <person name="Nakayama K."/>
            <person name="Satake H."/>
        </authorList>
    </citation>
    <scope>NUCLEOTIDE SEQUENCE</scope>
</reference>
<protein>
    <submittedName>
        <fullName evidence="3">Reverse transcriptase domain-containing protein</fullName>
    </submittedName>
</protein>
<dbReference type="Pfam" id="PF24626">
    <property type="entry name" value="SH3_Tf2-1"/>
    <property type="match status" value="1"/>
</dbReference>
<proteinExistence type="predicted"/>
<dbReference type="EMBL" id="BQNB010012113">
    <property type="protein sequence ID" value="GJS99370.1"/>
    <property type="molecule type" value="Genomic_DNA"/>
</dbReference>
<accession>A0ABQ5ADZ3</accession>
<evidence type="ECO:0000313" key="4">
    <source>
        <dbReference type="Proteomes" id="UP001151760"/>
    </source>
</evidence>
<reference evidence="3" key="2">
    <citation type="submission" date="2022-01" db="EMBL/GenBank/DDBJ databases">
        <authorList>
            <person name="Yamashiro T."/>
            <person name="Shiraishi A."/>
            <person name="Satake H."/>
            <person name="Nakayama K."/>
        </authorList>
    </citation>
    <scope>NUCLEOTIDE SEQUENCE</scope>
</reference>
<name>A0ABQ5ADZ3_9ASTR</name>
<dbReference type="PROSITE" id="PS51141">
    <property type="entry name" value="ZF_SBP"/>
    <property type="match status" value="1"/>
</dbReference>
<dbReference type="Pfam" id="PF03110">
    <property type="entry name" value="SBP"/>
    <property type="match status" value="1"/>
</dbReference>
<keyword evidence="3" id="KW-0695">RNA-directed DNA polymerase</keyword>
<dbReference type="InterPro" id="IPR056924">
    <property type="entry name" value="SH3_Tf2-1"/>
</dbReference>
<sequence>MSISRIGRNVNAEGESSSLCFSLTQGSREELYDLQPRAGSGSVRSKDLEILNAQVKAMKEKNVKEEKSSWYEQGVGDSQLTSPEIIHKTTEKIIQIKNRIQAACARQKSYTDVRHKPIKFQVKDKVMLRVSPWKDVIRFGKWGKLNPRYIGPFKVLAKVGPVAYRLKLPQQLEKVHNTFHVSNLNKCLSDESLIISLEEIQSDEKLYFIKELVEIMDREGAVVAVERVVRQFYGLQYHPEYSQWKDDDVVIMGAGICCFATTLHLTRKEYKPYVSKNQMDEEHQWIGNWNVAKCMAAATKRFHSIKEFDEGKRSCIKRLHGHNHRRRKPQPDTSRAASVFFGHQEPSDAVAGEEEKKNNYKCQKLEMSLCKGKQMTLEKYENVLKGKRKALVSLKSEERTVALDKDLAKMQLLSSKKS</sequence>
<organism evidence="3 4">
    <name type="scientific">Tanacetum coccineum</name>
    <dbReference type="NCBI Taxonomy" id="301880"/>
    <lineage>
        <taxon>Eukaryota</taxon>
        <taxon>Viridiplantae</taxon>
        <taxon>Streptophyta</taxon>
        <taxon>Embryophyta</taxon>
        <taxon>Tracheophyta</taxon>
        <taxon>Spermatophyta</taxon>
        <taxon>Magnoliopsida</taxon>
        <taxon>eudicotyledons</taxon>
        <taxon>Gunneridae</taxon>
        <taxon>Pentapetalae</taxon>
        <taxon>asterids</taxon>
        <taxon>campanulids</taxon>
        <taxon>Asterales</taxon>
        <taxon>Asteraceae</taxon>
        <taxon>Asteroideae</taxon>
        <taxon>Anthemideae</taxon>
        <taxon>Anthemidinae</taxon>
        <taxon>Tanacetum</taxon>
    </lineage>
</organism>
<keyword evidence="4" id="KW-1185">Reference proteome</keyword>
<keyword evidence="3" id="KW-0548">Nucleotidyltransferase</keyword>
<dbReference type="Proteomes" id="UP001151760">
    <property type="component" value="Unassembled WGS sequence"/>
</dbReference>
<keyword evidence="3" id="KW-0808">Transferase</keyword>
<dbReference type="PANTHER" id="PTHR46148:SF59">
    <property type="entry name" value="NUCLEOTIDYLTRANSFERASE, RIBONUCLEASE H"/>
    <property type="match status" value="1"/>
</dbReference>
<gene>
    <name evidence="3" type="ORF">Tco_0820540</name>
</gene>
<evidence type="ECO:0000259" key="2">
    <source>
        <dbReference type="PROSITE" id="PS51141"/>
    </source>
</evidence>
<feature type="domain" description="SBP-type" evidence="2">
    <location>
        <begin position="255"/>
        <end position="329"/>
    </location>
</feature>
<evidence type="ECO:0000313" key="3">
    <source>
        <dbReference type="EMBL" id="GJS99370.1"/>
    </source>
</evidence>